<dbReference type="InterPro" id="IPR029052">
    <property type="entry name" value="Metallo-depent_PP-like"/>
</dbReference>
<dbReference type="PANTHER" id="PTHR42988:SF2">
    <property type="entry name" value="CYCLIC NUCLEOTIDE PHOSPHODIESTERASE CBUA0032-RELATED"/>
    <property type="match status" value="1"/>
</dbReference>
<dbReference type="SUPFAM" id="SSF56300">
    <property type="entry name" value="Metallo-dependent phosphatases"/>
    <property type="match status" value="1"/>
</dbReference>
<evidence type="ECO:0000256" key="4">
    <source>
        <dbReference type="ARBA" id="ARBA00025742"/>
    </source>
</evidence>
<dbReference type="InterPro" id="IPR050884">
    <property type="entry name" value="CNP_phosphodiesterase-III"/>
</dbReference>
<dbReference type="Pfam" id="PF00149">
    <property type="entry name" value="Metallophos"/>
    <property type="match status" value="1"/>
</dbReference>
<accession>A0A4R6SLT0</accession>
<evidence type="ECO:0000256" key="1">
    <source>
        <dbReference type="ARBA" id="ARBA00022723"/>
    </source>
</evidence>
<dbReference type="AlphaFoldDB" id="A0A4R6SLT0"/>
<proteinExistence type="inferred from homology"/>
<dbReference type="InterPro" id="IPR004843">
    <property type="entry name" value="Calcineurin-like_PHP"/>
</dbReference>
<reference evidence="6 7" key="1">
    <citation type="submission" date="2019-03" db="EMBL/GenBank/DDBJ databases">
        <title>Genomic Encyclopedia of Type Strains, Phase IV (KMG-IV): sequencing the most valuable type-strain genomes for metagenomic binning, comparative biology and taxonomic classification.</title>
        <authorList>
            <person name="Goeker M."/>
        </authorList>
    </citation>
    <scope>NUCLEOTIDE SEQUENCE [LARGE SCALE GENOMIC DNA]</scope>
    <source>
        <strain evidence="6 7">DSM 45361</strain>
    </source>
</reference>
<dbReference type="RefSeq" id="WP_133847079.1">
    <property type="nucleotide sequence ID" value="NZ_SNXZ01000001.1"/>
</dbReference>
<dbReference type="PANTHER" id="PTHR42988">
    <property type="entry name" value="PHOSPHOHYDROLASE"/>
    <property type="match status" value="1"/>
</dbReference>
<evidence type="ECO:0000313" key="7">
    <source>
        <dbReference type="Proteomes" id="UP000295444"/>
    </source>
</evidence>
<organism evidence="6 7">
    <name type="scientific">Labedaea rhizosphaerae</name>
    <dbReference type="NCBI Taxonomy" id="598644"/>
    <lineage>
        <taxon>Bacteria</taxon>
        <taxon>Bacillati</taxon>
        <taxon>Actinomycetota</taxon>
        <taxon>Actinomycetes</taxon>
        <taxon>Pseudonocardiales</taxon>
        <taxon>Pseudonocardiaceae</taxon>
        <taxon>Labedaea</taxon>
    </lineage>
</organism>
<evidence type="ECO:0000313" key="6">
    <source>
        <dbReference type="EMBL" id="TDQ04113.1"/>
    </source>
</evidence>
<dbReference type="InterPro" id="IPR026575">
    <property type="entry name" value="GpdQ/CpdA-like"/>
</dbReference>
<dbReference type="Proteomes" id="UP000295444">
    <property type="component" value="Unassembled WGS sequence"/>
</dbReference>
<keyword evidence="2" id="KW-0378">Hydrolase</keyword>
<feature type="domain" description="Calcineurin-like phosphoesterase" evidence="5">
    <location>
        <begin position="3"/>
        <end position="183"/>
    </location>
</feature>
<evidence type="ECO:0000256" key="2">
    <source>
        <dbReference type="ARBA" id="ARBA00022801"/>
    </source>
</evidence>
<dbReference type="GO" id="GO:0046872">
    <property type="term" value="F:metal ion binding"/>
    <property type="evidence" value="ECO:0007669"/>
    <property type="project" value="UniProtKB-KW"/>
</dbReference>
<evidence type="ECO:0000259" key="5">
    <source>
        <dbReference type="Pfam" id="PF00149"/>
    </source>
</evidence>
<keyword evidence="3" id="KW-0408">Iron</keyword>
<gene>
    <name evidence="6" type="ORF">EV186_10154</name>
</gene>
<dbReference type="Gene3D" id="3.60.21.10">
    <property type="match status" value="1"/>
</dbReference>
<comment type="similarity">
    <text evidence="4">Belongs to the cyclic nucleotide phosphodiesterase class-III family.</text>
</comment>
<dbReference type="CDD" id="cd07402">
    <property type="entry name" value="MPP_GpdQ"/>
    <property type="match status" value="1"/>
</dbReference>
<dbReference type="GO" id="GO:0004112">
    <property type="term" value="F:cyclic-nucleotide phosphodiesterase activity"/>
    <property type="evidence" value="ECO:0007669"/>
    <property type="project" value="InterPro"/>
</dbReference>
<keyword evidence="7" id="KW-1185">Reference proteome</keyword>
<protein>
    <submittedName>
        <fullName evidence="6">3',5'-cyclic AMP phosphodiesterase CpdA</fullName>
    </submittedName>
</protein>
<sequence length="237" mass="25636">MLTFAQLSDLHLDNGPRATARARQVVDYLRPLAGELDAVLVTGDLADHGLAEEYKELADLLDLPCPVLMTPGNHDDRAVYRQVLLGQAASQEPINSVHDIGGVRFALCDSSIPGRDDGWLADETLAWLDSVLGDGPSFVCFHHPPVLLHSWVDGIRQFGAERLEAVIARHPGVVAVLCGHAHTAGATTFAGRPLVVCPGVVSTLVLPVEDKREHAPGLALHVLDDERRLTTFYRTVV</sequence>
<evidence type="ECO:0000256" key="3">
    <source>
        <dbReference type="ARBA" id="ARBA00023004"/>
    </source>
</evidence>
<dbReference type="EMBL" id="SNXZ01000001">
    <property type="protein sequence ID" value="TDQ04113.1"/>
    <property type="molecule type" value="Genomic_DNA"/>
</dbReference>
<dbReference type="OrthoDB" id="5241795at2"/>
<keyword evidence="1" id="KW-0479">Metal-binding</keyword>
<comment type="caution">
    <text evidence="6">The sequence shown here is derived from an EMBL/GenBank/DDBJ whole genome shotgun (WGS) entry which is preliminary data.</text>
</comment>
<name>A0A4R6SLT0_LABRH</name>